<evidence type="ECO:0000313" key="3">
    <source>
        <dbReference type="Proteomes" id="UP000663881"/>
    </source>
</evidence>
<dbReference type="Proteomes" id="UP000663881">
    <property type="component" value="Unassembled WGS sequence"/>
</dbReference>
<dbReference type="AlphaFoldDB" id="A0A820DI93"/>
<organism evidence="2 3">
    <name type="scientific">Adineta steineri</name>
    <dbReference type="NCBI Taxonomy" id="433720"/>
    <lineage>
        <taxon>Eukaryota</taxon>
        <taxon>Metazoa</taxon>
        <taxon>Spiralia</taxon>
        <taxon>Gnathifera</taxon>
        <taxon>Rotifera</taxon>
        <taxon>Eurotatoria</taxon>
        <taxon>Bdelloidea</taxon>
        <taxon>Adinetida</taxon>
        <taxon>Adinetidae</taxon>
        <taxon>Adineta</taxon>
    </lineage>
</organism>
<feature type="region of interest" description="Disordered" evidence="1">
    <location>
        <begin position="158"/>
        <end position="201"/>
    </location>
</feature>
<dbReference type="EMBL" id="CAJOAY010011129">
    <property type="protein sequence ID" value="CAF4232358.1"/>
    <property type="molecule type" value="Genomic_DNA"/>
</dbReference>
<comment type="caution">
    <text evidence="2">The sequence shown here is derived from an EMBL/GenBank/DDBJ whole genome shotgun (WGS) entry which is preliminary data.</text>
</comment>
<feature type="non-terminal residue" evidence="2">
    <location>
        <position position="1"/>
    </location>
</feature>
<evidence type="ECO:0000256" key="1">
    <source>
        <dbReference type="SAM" id="MobiDB-lite"/>
    </source>
</evidence>
<gene>
    <name evidence="2" type="ORF">OKA104_LOCUS42631</name>
</gene>
<sequence length="201" mass="22933">YSTDSSIAQVIHHSSRKLLTTNDRVQQHTVPSCISASTIFSKIFYNDIDWQSIASNEVFDNNNEEQPDPNVFSFRKSQSPSCSSGTSSITTISDEEKENNSSNFRTHTILEIAVLLSLFRHRHSLSKLCITDICHLLRLLDGKKSIITMVFNSDAVHDDENEDSENKYVNDNKTSSSPPHLLIKTRSKAKRNQREKKRKIY</sequence>
<accession>A0A820DI93</accession>
<feature type="region of interest" description="Disordered" evidence="1">
    <location>
        <begin position="60"/>
        <end position="100"/>
    </location>
</feature>
<evidence type="ECO:0000313" key="2">
    <source>
        <dbReference type="EMBL" id="CAF4232358.1"/>
    </source>
</evidence>
<proteinExistence type="predicted"/>
<reference evidence="2" key="1">
    <citation type="submission" date="2021-02" db="EMBL/GenBank/DDBJ databases">
        <authorList>
            <person name="Nowell W R."/>
        </authorList>
    </citation>
    <scope>NUCLEOTIDE SEQUENCE</scope>
</reference>
<feature type="compositionally biased region" description="Basic residues" evidence="1">
    <location>
        <begin position="183"/>
        <end position="201"/>
    </location>
</feature>
<name>A0A820DI93_9BILA</name>
<feature type="compositionally biased region" description="Low complexity" evidence="1">
    <location>
        <begin position="77"/>
        <end position="92"/>
    </location>
</feature>
<protein>
    <submittedName>
        <fullName evidence="2">Uncharacterized protein</fullName>
    </submittedName>
</protein>